<keyword evidence="2" id="KW-1185">Reference proteome</keyword>
<evidence type="ECO:0000313" key="1">
    <source>
        <dbReference type="EMBL" id="TCI11157.1"/>
    </source>
</evidence>
<dbReference type="Proteomes" id="UP000291822">
    <property type="component" value="Unassembled WGS sequence"/>
</dbReference>
<accession>A0A4R0YQC6</accession>
<protein>
    <submittedName>
        <fullName evidence="1">OsmC family peroxiredoxin</fullName>
    </submittedName>
</protein>
<dbReference type="Gene3D" id="3.30.300.20">
    <property type="match status" value="1"/>
</dbReference>
<evidence type="ECO:0000313" key="2">
    <source>
        <dbReference type="Proteomes" id="UP000291822"/>
    </source>
</evidence>
<dbReference type="EMBL" id="SJTG01000002">
    <property type="protein sequence ID" value="TCI11157.1"/>
    <property type="molecule type" value="Genomic_DNA"/>
</dbReference>
<dbReference type="AlphaFoldDB" id="A0A4R0YQC6"/>
<dbReference type="Pfam" id="PF02566">
    <property type="entry name" value="OsmC"/>
    <property type="match status" value="1"/>
</dbReference>
<dbReference type="InterPro" id="IPR003718">
    <property type="entry name" value="OsmC/Ohr_fam"/>
</dbReference>
<reference evidence="1 2" key="1">
    <citation type="submission" date="2019-02" db="EMBL/GenBank/DDBJ databases">
        <title>Dyella amyloliquefaciens sp. nov., isolated from forest soil.</title>
        <authorList>
            <person name="Gao Z.-H."/>
            <person name="Qiu L.-H."/>
        </authorList>
    </citation>
    <scope>NUCLEOTIDE SEQUENCE [LARGE SCALE GENOMIC DNA]</scope>
    <source>
        <strain evidence="1 2">KACC 12747</strain>
    </source>
</reference>
<dbReference type="RefSeq" id="WP_131409879.1">
    <property type="nucleotide sequence ID" value="NZ_SJTG01000002.1"/>
</dbReference>
<dbReference type="InterPro" id="IPR036102">
    <property type="entry name" value="OsmC/Ohrsf"/>
</dbReference>
<sequence length="156" mass="17010">MSDVEQSFEINLEQTGDYEFRVRFDNTTVPDLMTDESSPLGHDAGPNPSRLLAVAVANCQAASLLFALRKYKNAPGTLRAKATTTLARNERGRLRIKHVAVDLQLADAAASLEHLDRVVAQFEDFCIVTESVRQGIAVDVTVRDADGQQVSVPRAG</sequence>
<comment type="caution">
    <text evidence="1">The sequence shown here is derived from an EMBL/GenBank/DDBJ whole genome shotgun (WGS) entry which is preliminary data.</text>
</comment>
<gene>
    <name evidence="1" type="ORF">EZM97_20310</name>
</gene>
<organism evidence="1 2">
    <name type="scientific">Dyella soli</name>
    <dbReference type="NCBI Taxonomy" id="522319"/>
    <lineage>
        <taxon>Bacteria</taxon>
        <taxon>Pseudomonadati</taxon>
        <taxon>Pseudomonadota</taxon>
        <taxon>Gammaproteobacteria</taxon>
        <taxon>Lysobacterales</taxon>
        <taxon>Rhodanobacteraceae</taxon>
        <taxon>Dyella</taxon>
    </lineage>
</organism>
<dbReference type="InterPro" id="IPR015946">
    <property type="entry name" value="KH_dom-like_a/b"/>
</dbReference>
<name>A0A4R0YQC6_9GAMM</name>
<proteinExistence type="predicted"/>
<dbReference type="SUPFAM" id="SSF82784">
    <property type="entry name" value="OsmC-like"/>
    <property type="match status" value="1"/>
</dbReference>